<dbReference type="InterPro" id="IPR013424">
    <property type="entry name" value="Ice-binding_C"/>
</dbReference>
<proteinExistence type="predicted"/>
<dbReference type="AlphaFoldDB" id="A0A6A7RZ00"/>
<dbReference type="NCBIfam" id="TIGR02595">
    <property type="entry name" value="PEP_CTERM"/>
    <property type="match status" value="1"/>
</dbReference>
<reference evidence="3 4" key="1">
    <citation type="submission" date="2017-09" db="EMBL/GenBank/DDBJ databases">
        <title>Metagenomic Analysis Reveals Denitrifying Candidatus Accumulibacter and Flanking Population as a Source of N2O.</title>
        <authorList>
            <person name="Gao H."/>
            <person name="Mao Y."/>
            <person name="Zhao X."/>
            <person name="Liu W.-T."/>
            <person name="Zhang T."/>
            <person name="Wells G."/>
        </authorList>
    </citation>
    <scope>NUCLEOTIDE SEQUENCE [LARGE SCALE GENOMIC DNA]</scope>
    <source>
        <strain evidence="3">CANDO_2_IC</strain>
    </source>
</reference>
<sequence length="197" mass="20860">MKNKYKMLALAGLFAALPPAASATTIDFQSFAIGTYSSLSTADFTITYTGGDGTFDVTSASPGAPIVDHALISFFQNPGTAPFKVTFHTAVSAFSIGVGDYNGDVDYTFLEAYSASDTLLDSDTYVNPETMYGGGFLTASSATPISYVLFWDAEPYAGAVYWDTMSYDKNSVPEPAALALFGLGLASLGFTRRRRGA</sequence>
<gene>
    <name evidence="3" type="ORF">CRU78_20350</name>
</gene>
<dbReference type="Pfam" id="PF07589">
    <property type="entry name" value="PEP-CTERM"/>
    <property type="match status" value="1"/>
</dbReference>
<feature type="domain" description="Ice-binding protein C-terminal" evidence="2">
    <location>
        <begin position="171"/>
        <end position="194"/>
    </location>
</feature>
<evidence type="ECO:0000259" key="2">
    <source>
        <dbReference type="Pfam" id="PF07589"/>
    </source>
</evidence>
<dbReference type="EMBL" id="PDHS01000603">
    <property type="protein sequence ID" value="MQM32708.1"/>
    <property type="molecule type" value="Genomic_DNA"/>
</dbReference>
<dbReference type="Proteomes" id="UP000342300">
    <property type="component" value="Unassembled WGS sequence"/>
</dbReference>
<organism evidence="3 4">
    <name type="scientific">Candidatus Accumulibacter phosphatis</name>
    <dbReference type="NCBI Taxonomy" id="327160"/>
    <lineage>
        <taxon>Bacteria</taxon>
        <taxon>Pseudomonadati</taxon>
        <taxon>Pseudomonadota</taxon>
        <taxon>Betaproteobacteria</taxon>
        <taxon>Candidatus Accumulibacter</taxon>
    </lineage>
</organism>
<comment type="caution">
    <text evidence="3">The sequence shown here is derived from an EMBL/GenBank/DDBJ whole genome shotgun (WGS) entry which is preliminary data.</text>
</comment>
<evidence type="ECO:0000256" key="1">
    <source>
        <dbReference type="SAM" id="SignalP"/>
    </source>
</evidence>
<protein>
    <recommendedName>
        <fullName evidence="2">Ice-binding protein C-terminal domain-containing protein</fullName>
    </recommendedName>
</protein>
<feature type="signal peptide" evidence="1">
    <location>
        <begin position="1"/>
        <end position="23"/>
    </location>
</feature>
<name>A0A6A7RZ00_9PROT</name>
<keyword evidence="1" id="KW-0732">Signal</keyword>
<evidence type="ECO:0000313" key="3">
    <source>
        <dbReference type="EMBL" id="MQM32708.1"/>
    </source>
</evidence>
<accession>A0A6A7RZ00</accession>
<evidence type="ECO:0000313" key="4">
    <source>
        <dbReference type="Proteomes" id="UP000342300"/>
    </source>
</evidence>
<feature type="chain" id="PRO_5025663975" description="Ice-binding protein C-terminal domain-containing protein" evidence="1">
    <location>
        <begin position="24"/>
        <end position="197"/>
    </location>
</feature>